<sequence length="159" mass="18781">MQKTDEYIAKRLKWKAGKHSLPTQHSFLFESLPTENQKFYTELFKSQNIGIPVLVFTQPKNDKWTVFGTRKIVWGEYDNFESLLISDIKEMRPQSLVEISETGKATREQVKKAEWDELTITNLNSEQFVIPAFKGSDFFAMWNILLMNWQLNRKQKLEN</sequence>
<reference evidence="1" key="1">
    <citation type="submission" date="2021-09" db="EMBL/GenBank/DDBJ databases">
        <title>Genome of Aequorivita sp. strain F64183.</title>
        <authorList>
            <person name="Wang Y."/>
        </authorList>
    </citation>
    <scope>NUCLEOTIDE SEQUENCE</scope>
    <source>
        <strain evidence="1">F64183</strain>
    </source>
</reference>
<gene>
    <name evidence="1" type="ORF">K8344_13545</name>
</gene>
<dbReference type="RefSeq" id="WP_237609213.1">
    <property type="nucleotide sequence ID" value="NZ_JAIRBB010000024.1"/>
</dbReference>
<dbReference type="Proteomes" id="UP001139462">
    <property type="component" value="Unassembled WGS sequence"/>
</dbReference>
<dbReference type="AlphaFoldDB" id="A0A9X1R4L6"/>
<comment type="caution">
    <text evidence="1">The sequence shown here is derived from an EMBL/GenBank/DDBJ whole genome shotgun (WGS) entry which is preliminary data.</text>
</comment>
<protein>
    <submittedName>
        <fullName evidence="1">Uncharacterized protein</fullName>
    </submittedName>
</protein>
<name>A0A9X1R4L6_9FLAO</name>
<dbReference type="EMBL" id="JAIRBB010000024">
    <property type="protein sequence ID" value="MCG2432146.1"/>
    <property type="molecule type" value="Genomic_DNA"/>
</dbReference>
<organism evidence="1 2">
    <name type="scientific">Aequorivita xiaoshiensis</name>
    <dbReference type="NCBI Taxonomy" id="2874476"/>
    <lineage>
        <taxon>Bacteria</taxon>
        <taxon>Pseudomonadati</taxon>
        <taxon>Bacteroidota</taxon>
        <taxon>Flavobacteriia</taxon>
        <taxon>Flavobacteriales</taxon>
        <taxon>Flavobacteriaceae</taxon>
        <taxon>Aequorivita</taxon>
    </lineage>
</organism>
<keyword evidence="2" id="KW-1185">Reference proteome</keyword>
<accession>A0A9X1R4L6</accession>
<evidence type="ECO:0000313" key="2">
    <source>
        <dbReference type="Proteomes" id="UP001139462"/>
    </source>
</evidence>
<proteinExistence type="predicted"/>
<evidence type="ECO:0000313" key="1">
    <source>
        <dbReference type="EMBL" id="MCG2432146.1"/>
    </source>
</evidence>